<dbReference type="Proteomes" id="UP001229836">
    <property type="component" value="Plasmid unnamed1"/>
</dbReference>
<evidence type="ECO:0000313" key="1">
    <source>
        <dbReference type="EMBL" id="WHP07732.1"/>
    </source>
</evidence>
<keyword evidence="2" id="KW-1185">Reference proteome</keyword>
<protein>
    <submittedName>
        <fullName evidence="1">Uncharacterized protein</fullName>
    </submittedName>
</protein>
<dbReference type="EMBL" id="CP125670">
    <property type="protein sequence ID" value="WHP07732.1"/>
    <property type="molecule type" value="Genomic_DNA"/>
</dbReference>
<keyword evidence="1" id="KW-0614">Plasmid</keyword>
<accession>A0ABY8SB42</accession>
<name>A0ABY8SB42_9GAMM</name>
<dbReference type="RefSeq" id="WP_283269421.1">
    <property type="nucleotide sequence ID" value="NZ_CP125670.1"/>
</dbReference>
<evidence type="ECO:0000313" key="2">
    <source>
        <dbReference type="Proteomes" id="UP001229836"/>
    </source>
</evidence>
<gene>
    <name evidence="1" type="ORF">QLH32_18305</name>
</gene>
<proteinExistence type="predicted"/>
<organism evidence="1 2">
    <name type="scientific">Acinetobacter corruptisaponis</name>
    <dbReference type="NCBI Taxonomy" id="3045147"/>
    <lineage>
        <taxon>Bacteria</taxon>
        <taxon>Pseudomonadati</taxon>
        <taxon>Pseudomonadota</taxon>
        <taxon>Gammaproteobacteria</taxon>
        <taxon>Moraxellales</taxon>
        <taxon>Moraxellaceae</taxon>
        <taxon>Acinetobacter</taxon>
    </lineage>
</organism>
<sequence>MFDFYLPLEDYFAKILLENRIQNWEAKLFWINIEHLNLYEEKSLRKKMYSALRVLITNDFLSVEYSKYNGRIFLYSETIKLQQFRKKMLASNYKDLIQNEKKLIDNELEQFELQSKFIDELYLKFPELAPQYLKLKHDINLNLKYCDAKLKTIHNLIEII</sequence>
<reference evidence="1 2" key="1">
    <citation type="submission" date="2023-05" db="EMBL/GenBank/DDBJ databases">
        <title>The complete genome of Acinetobacter sp. nov KCTC 92772.</title>
        <authorList>
            <person name="Zhou G."/>
        </authorList>
    </citation>
    <scope>NUCLEOTIDE SEQUENCE [LARGE SCALE GENOMIC DNA]</scope>
    <source>
        <strain evidence="1 2">KCTC 92772</strain>
        <plasmid evidence="1 2">unnamed1</plasmid>
    </source>
</reference>
<geneLocation type="plasmid" evidence="1 2">
    <name>unnamed1</name>
</geneLocation>